<proteinExistence type="predicted"/>
<sequence>MRTTVRLDPEVHAAAERLRRERGIGLGEAVNELARAGLDRQGVEQTPFVQRTAPLGARIDISNIADVLELLDETEESSDS</sequence>
<reference evidence="1 2" key="1">
    <citation type="submission" date="2020-08" db="EMBL/GenBank/DDBJ databases">
        <title>Sequencing the genomes of 1000 actinobacteria strains.</title>
        <authorList>
            <person name="Klenk H.-P."/>
        </authorList>
    </citation>
    <scope>NUCLEOTIDE SEQUENCE [LARGE SCALE GENOMIC DNA]</scope>
    <source>
        <strain evidence="1 2">DSM 105369</strain>
    </source>
</reference>
<protein>
    <recommendedName>
        <fullName evidence="3">CopG family transcriptional regulator</fullName>
    </recommendedName>
</protein>
<dbReference type="Proteomes" id="UP000559182">
    <property type="component" value="Unassembled WGS sequence"/>
</dbReference>
<evidence type="ECO:0000313" key="2">
    <source>
        <dbReference type="Proteomes" id="UP000559182"/>
    </source>
</evidence>
<accession>A0A839NEW4</accession>
<dbReference type="RefSeq" id="WP_183322134.1">
    <property type="nucleotide sequence ID" value="NZ_JACHVQ010000003.1"/>
</dbReference>
<evidence type="ECO:0008006" key="3">
    <source>
        <dbReference type="Google" id="ProtNLM"/>
    </source>
</evidence>
<organism evidence="1 2">
    <name type="scientific">Flexivirga oryzae</name>
    <dbReference type="NCBI Taxonomy" id="1794944"/>
    <lineage>
        <taxon>Bacteria</taxon>
        <taxon>Bacillati</taxon>
        <taxon>Actinomycetota</taxon>
        <taxon>Actinomycetes</taxon>
        <taxon>Micrococcales</taxon>
        <taxon>Dermacoccaceae</taxon>
        <taxon>Flexivirga</taxon>
    </lineage>
</organism>
<dbReference type="AlphaFoldDB" id="A0A839NEW4"/>
<dbReference type="EMBL" id="JACHVQ010000003">
    <property type="protein sequence ID" value="MBB2893685.1"/>
    <property type="molecule type" value="Genomic_DNA"/>
</dbReference>
<comment type="caution">
    <text evidence="1">The sequence shown here is derived from an EMBL/GenBank/DDBJ whole genome shotgun (WGS) entry which is preliminary data.</text>
</comment>
<gene>
    <name evidence="1" type="ORF">FHU39_003716</name>
</gene>
<keyword evidence="2" id="KW-1185">Reference proteome</keyword>
<name>A0A839NEW4_9MICO</name>
<evidence type="ECO:0000313" key="1">
    <source>
        <dbReference type="EMBL" id="MBB2893685.1"/>
    </source>
</evidence>